<evidence type="ECO:0000313" key="1">
    <source>
        <dbReference type="EMBL" id="SNQ61377.1"/>
    </source>
</evidence>
<gene>
    <name evidence="1" type="ORF">MNV_330045</name>
</gene>
<proteinExistence type="predicted"/>
<name>A0A284VQC7_9EURY</name>
<dbReference type="EMBL" id="FZMP01000178">
    <property type="protein sequence ID" value="SNQ61377.1"/>
    <property type="molecule type" value="Genomic_DNA"/>
</dbReference>
<dbReference type="Proteomes" id="UP000218615">
    <property type="component" value="Unassembled WGS sequence"/>
</dbReference>
<protein>
    <submittedName>
        <fullName evidence="1">Uncharacterized protein</fullName>
    </submittedName>
</protein>
<sequence length="72" mass="8077">MNHSLPKTYMSNKVVCEANGDRPWEISDLIISNQWQTSYLKSTAILLQPTSLLTKRTSLNTPISRARLSGTV</sequence>
<keyword evidence="2" id="KW-1185">Reference proteome</keyword>
<reference evidence="2" key="1">
    <citation type="submission" date="2017-06" db="EMBL/GenBank/DDBJ databases">
        <authorList>
            <person name="Cremers G."/>
        </authorList>
    </citation>
    <scope>NUCLEOTIDE SEQUENCE [LARGE SCALE GENOMIC DNA]</scope>
</reference>
<dbReference type="AlphaFoldDB" id="A0A284VQC7"/>
<evidence type="ECO:0000313" key="2">
    <source>
        <dbReference type="Proteomes" id="UP000218615"/>
    </source>
</evidence>
<organism evidence="1 2">
    <name type="scientific">Candidatus Methanoperedens nitratireducens</name>
    <dbReference type="NCBI Taxonomy" id="1392998"/>
    <lineage>
        <taxon>Archaea</taxon>
        <taxon>Methanobacteriati</taxon>
        <taxon>Methanobacteriota</taxon>
        <taxon>Stenosarchaea group</taxon>
        <taxon>Methanomicrobia</taxon>
        <taxon>Methanosarcinales</taxon>
        <taxon>ANME-2 cluster</taxon>
        <taxon>Candidatus Methanoperedentaceae</taxon>
        <taxon>Candidatus Methanoperedens</taxon>
    </lineage>
</organism>
<accession>A0A284VQC7</accession>